<evidence type="ECO:0000313" key="2">
    <source>
        <dbReference type="Proteomes" id="UP000664357"/>
    </source>
</evidence>
<name>A0ABV0EP63_9ENTE</name>
<sequence>MVEKELLNSFYQELADLLDEEAMLKFFEHYQGLVISVPKKLYCGKRLSERLALLPPIDLKTKQQLAQKYGYSQRQIERLIKKNPNEDFT</sequence>
<gene>
    <name evidence="1" type="ORF">JZO67_001696</name>
</gene>
<proteinExistence type="predicted"/>
<organism evidence="1 2">
    <name type="scientific">Candidatus Enterococcus ferrettii</name>
    <dbReference type="NCBI Taxonomy" id="2815324"/>
    <lineage>
        <taxon>Bacteria</taxon>
        <taxon>Bacillati</taxon>
        <taxon>Bacillota</taxon>
        <taxon>Bacilli</taxon>
        <taxon>Lactobacillales</taxon>
        <taxon>Enterococcaceae</taxon>
        <taxon>Enterococcus</taxon>
    </lineage>
</organism>
<dbReference type="RefSeq" id="WP_207705005.1">
    <property type="nucleotide sequence ID" value="NZ_JAFREL020000001.1"/>
</dbReference>
<keyword evidence="2" id="KW-1185">Reference proteome</keyword>
<reference evidence="1 2" key="2">
    <citation type="submission" date="2024-02" db="EMBL/GenBank/DDBJ databases">
        <title>The Genome Sequence of Enterococcus sp. DIV0159.</title>
        <authorList>
            <person name="Earl A."/>
            <person name="Manson A."/>
            <person name="Gilmore M."/>
            <person name="Sanders J."/>
            <person name="Shea T."/>
            <person name="Howe W."/>
            <person name="Livny J."/>
            <person name="Cuomo C."/>
            <person name="Neafsey D."/>
            <person name="Birren B."/>
        </authorList>
    </citation>
    <scope>NUCLEOTIDE SEQUENCE [LARGE SCALE GENOMIC DNA]</scope>
    <source>
        <strain evidence="1 2">665A</strain>
    </source>
</reference>
<dbReference type="Proteomes" id="UP000664357">
    <property type="component" value="Unassembled WGS sequence"/>
</dbReference>
<dbReference type="SUPFAM" id="SSF46689">
    <property type="entry name" value="Homeodomain-like"/>
    <property type="match status" value="1"/>
</dbReference>
<dbReference type="InterPro" id="IPR009057">
    <property type="entry name" value="Homeodomain-like_sf"/>
</dbReference>
<comment type="caution">
    <text evidence="1">The sequence shown here is derived from an EMBL/GenBank/DDBJ whole genome shotgun (WGS) entry which is preliminary data.</text>
</comment>
<evidence type="ECO:0000313" key="1">
    <source>
        <dbReference type="EMBL" id="MEO1769745.1"/>
    </source>
</evidence>
<evidence type="ECO:0008006" key="3">
    <source>
        <dbReference type="Google" id="ProtNLM"/>
    </source>
</evidence>
<dbReference type="EMBL" id="JAFREL020000001">
    <property type="protein sequence ID" value="MEO1769745.1"/>
    <property type="molecule type" value="Genomic_DNA"/>
</dbReference>
<reference evidence="1 2" key="1">
    <citation type="submission" date="2021-03" db="EMBL/GenBank/DDBJ databases">
        <authorList>
            <person name="Gilmore M.S."/>
            <person name="Schwartzman J."/>
            <person name="Van Tyne D."/>
            <person name="Martin M."/>
            <person name="Earl A.M."/>
            <person name="Manson A.L."/>
            <person name="Straub T."/>
            <person name="Salamzade R."/>
            <person name="Saavedra J."/>
            <person name="Lebreton F."/>
            <person name="Prichula J."/>
            <person name="Schaufler K."/>
            <person name="Gaca A."/>
            <person name="Sgardioli B."/>
            <person name="Wagenaar J."/>
            <person name="Strong T."/>
        </authorList>
    </citation>
    <scope>NUCLEOTIDE SEQUENCE [LARGE SCALE GENOMIC DNA]</scope>
    <source>
        <strain evidence="1 2">665A</strain>
    </source>
</reference>
<protein>
    <recommendedName>
        <fullName evidence="3">Mor transcription activator domain-containing protein</fullName>
    </recommendedName>
</protein>
<accession>A0ABV0EP63</accession>